<dbReference type="PANTHER" id="PTHR45828:SF42">
    <property type="entry name" value="DEFENSE PROTEIN L(2)34FC"/>
    <property type="match status" value="1"/>
</dbReference>
<evidence type="ECO:0000313" key="5">
    <source>
        <dbReference type="EMBL" id="KHN81168.1"/>
    </source>
</evidence>
<gene>
    <name evidence="5" type="ORF">Tcan_03699</name>
</gene>
<evidence type="ECO:0000256" key="2">
    <source>
        <dbReference type="SAM" id="SignalP"/>
    </source>
</evidence>
<dbReference type="InterPro" id="IPR042307">
    <property type="entry name" value="Reeler_sf"/>
</dbReference>
<dbReference type="OrthoDB" id="6418377at2759"/>
<dbReference type="Pfam" id="PF02014">
    <property type="entry name" value="Reeler"/>
    <property type="match status" value="1"/>
</dbReference>
<proteinExistence type="predicted"/>
<evidence type="ECO:0000256" key="1">
    <source>
        <dbReference type="PROSITE-ProRule" id="PRU01005"/>
    </source>
</evidence>
<dbReference type="Gene3D" id="2.60.40.4060">
    <property type="entry name" value="Reeler domain"/>
    <property type="match status" value="1"/>
</dbReference>
<dbReference type="InterPro" id="IPR002861">
    <property type="entry name" value="Reeler_dom"/>
</dbReference>
<keyword evidence="6" id="KW-1185">Reference proteome</keyword>
<feature type="domain" description="Reelin" evidence="3">
    <location>
        <begin position="12"/>
        <end position="188"/>
    </location>
</feature>
<evidence type="ECO:0000313" key="6">
    <source>
        <dbReference type="Proteomes" id="UP000031036"/>
    </source>
</evidence>
<comment type="caution">
    <text evidence="1">Lacks conserved residue(s) required for the propagation of feature annotation.</text>
</comment>
<reference evidence="5 6" key="1">
    <citation type="submission" date="2014-11" db="EMBL/GenBank/DDBJ databases">
        <title>Genetic blueprint of the zoonotic pathogen Toxocara canis.</title>
        <authorList>
            <person name="Zhu X.-Q."/>
            <person name="Korhonen P.K."/>
            <person name="Cai H."/>
            <person name="Young N.D."/>
            <person name="Nejsum P."/>
            <person name="von Samson-Himmelstjerna G."/>
            <person name="Boag P.R."/>
            <person name="Tan P."/>
            <person name="Li Q."/>
            <person name="Min J."/>
            <person name="Yang Y."/>
            <person name="Wang X."/>
            <person name="Fang X."/>
            <person name="Hall R.S."/>
            <person name="Hofmann A."/>
            <person name="Sternberg P.W."/>
            <person name="Jex A.R."/>
            <person name="Gasser R.B."/>
        </authorList>
    </citation>
    <scope>NUCLEOTIDE SEQUENCE [LARGE SCALE GENOMIC DNA]</scope>
    <source>
        <strain evidence="5">PN_DK_2014</strain>
    </source>
</reference>
<dbReference type="InterPro" id="IPR003582">
    <property type="entry name" value="ShKT_dom"/>
</dbReference>
<dbReference type="PROSITE" id="PS51019">
    <property type="entry name" value="REELIN"/>
    <property type="match status" value="1"/>
</dbReference>
<dbReference type="EMBL" id="JPKZ01001579">
    <property type="protein sequence ID" value="KHN81168.1"/>
    <property type="molecule type" value="Genomic_DNA"/>
</dbReference>
<comment type="caution">
    <text evidence="5">The sequence shown here is derived from an EMBL/GenBank/DDBJ whole genome shotgun (WGS) entry which is preliminary data.</text>
</comment>
<feature type="domain" description="ShKT" evidence="4">
    <location>
        <begin position="558"/>
        <end position="591"/>
    </location>
</feature>
<dbReference type="PANTHER" id="PTHR45828">
    <property type="entry name" value="CYTOCHROME B561/FERRIC REDUCTASE TRANSMEMBRANE"/>
    <property type="match status" value="1"/>
</dbReference>
<feature type="chain" id="PRO_5002096162" evidence="2">
    <location>
        <begin position="21"/>
        <end position="591"/>
    </location>
</feature>
<dbReference type="GO" id="GO:0016020">
    <property type="term" value="C:membrane"/>
    <property type="evidence" value="ECO:0007669"/>
    <property type="project" value="TreeGrafter"/>
</dbReference>
<dbReference type="CDD" id="cd08544">
    <property type="entry name" value="Reeler"/>
    <property type="match status" value="1"/>
</dbReference>
<evidence type="ECO:0000259" key="4">
    <source>
        <dbReference type="PROSITE" id="PS51670"/>
    </source>
</evidence>
<name>A0A0B2VI24_TOXCA</name>
<evidence type="ECO:0000259" key="3">
    <source>
        <dbReference type="PROSITE" id="PS51019"/>
    </source>
</evidence>
<keyword evidence="2" id="KW-0732">Signal</keyword>
<protein>
    <submittedName>
        <fullName evidence="5">Putative defense protein</fullName>
    </submittedName>
</protein>
<dbReference type="PROSITE" id="PS51670">
    <property type="entry name" value="SHKT"/>
    <property type="match status" value="1"/>
</dbReference>
<accession>A0A0B2VI24</accession>
<feature type="signal peptide" evidence="2">
    <location>
        <begin position="1"/>
        <end position="20"/>
    </location>
</feature>
<sequence length="591" mass="67472">MLLVSICIFIAVLVSQLSDAWPDGSPCVHSAFESMNPLEAVEHQGGLQLNNPPYTIEIVQKCYWRNQPIELTLKGNTTSDKFRGFVIQPIVYRGPHQGKRMGQFLRLDDNGSWQQQCFRFKDSVTHSHDEKKKHIKLWWKNDLNEVDTVQFVATVVKAQKEFWVKSVLSVPIPPCQLSRDGITDYVPPPVTPPPPVKTFKLDTFRIFEGLDINQINRIEILPKDEDPKERTPRPQRFQDAFRVSPALYTATLVQATMPNAAAAITPTSHACDTNLGYGHSTNSWNKLCVSATEVKTFKLDTFRIFEGLDINQINRIEILPKDEDPKERTPRPQRFQDAFRSIPTTPMPITVQRIRPARPFQPRPVQQSQFIQPQQFQRTFQRPQSSLQNFVQPRPQQIRFVQQPLPIRPPQVLRPQQPSLQFRQHFQQPLQIRPPQPSRPSISVPQTLPQSQTARFLNEIAPQPQSRQRLTHVIPISDMATAPIPGTNSAFQPPRAAMPASEVTPAQISLQQPVPTVVTPNIQQAISRQALSQQRSTFQSVIQRMPPGQLAATSTNTCYDIDPANLCFARLVYCRTHEYMQVNCRRTCRFC</sequence>
<dbReference type="Proteomes" id="UP000031036">
    <property type="component" value="Unassembled WGS sequence"/>
</dbReference>
<organism evidence="5 6">
    <name type="scientific">Toxocara canis</name>
    <name type="common">Canine roundworm</name>
    <dbReference type="NCBI Taxonomy" id="6265"/>
    <lineage>
        <taxon>Eukaryota</taxon>
        <taxon>Metazoa</taxon>
        <taxon>Ecdysozoa</taxon>
        <taxon>Nematoda</taxon>
        <taxon>Chromadorea</taxon>
        <taxon>Rhabditida</taxon>
        <taxon>Spirurina</taxon>
        <taxon>Ascaridomorpha</taxon>
        <taxon>Ascaridoidea</taxon>
        <taxon>Toxocaridae</taxon>
        <taxon>Toxocara</taxon>
    </lineage>
</organism>
<dbReference type="InterPro" id="IPR051237">
    <property type="entry name" value="Ferric-chelate_Red/DefProt"/>
</dbReference>
<dbReference type="AlphaFoldDB" id="A0A0B2VI24"/>